<dbReference type="EC" id="1.14.14.37" evidence="7"/>
<evidence type="ECO:0000313" key="7">
    <source>
        <dbReference type="EMBL" id="PRQ40127.1"/>
    </source>
</evidence>
<evidence type="ECO:0000256" key="5">
    <source>
        <dbReference type="ARBA" id="ARBA00023002"/>
    </source>
</evidence>
<dbReference type="OMA" id="NVECVLA"/>
<protein>
    <submittedName>
        <fullName evidence="7">Putative 4-hydroxyphenylacetaldehyde oxime monooxygenase</fullName>
        <ecNumber evidence="7">1.14.14.37</ecNumber>
    </submittedName>
</protein>
<evidence type="ECO:0000313" key="8">
    <source>
        <dbReference type="Proteomes" id="UP000238479"/>
    </source>
</evidence>
<dbReference type="GO" id="GO:0050592">
    <property type="term" value="F:4-hydroxyphenylacetaldehyde oxime monooxygenase activity"/>
    <property type="evidence" value="ECO:0007669"/>
    <property type="project" value="UniProtKB-EC"/>
</dbReference>
<dbReference type="STRING" id="74649.A0A2P6R116"/>
<dbReference type="InterPro" id="IPR036396">
    <property type="entry name" value="Cyt_P450_sf"/>
</dbReference>
<name>A0A2P6R116_ROSCH</name>
<dbReference type="PANTHER" id="PTHR47956">
    <property type="entry name" value="CYTOCHROME P450 71B11-RELATED"/>
    <property type="match status" value="1"/>
</dbReference>
<keyword evidence="8" id="KW-1185">Reference proteome</keyword>
<dbReference type="EMBL" id="PDCK01000042">
    <property type="protein sequence ID" value="PRQ40127.1"/>
    <property type="molecule type" value="Genomic_DNA"/>
</dbReference>
<keyword evidence="4" id="KW-1133">Transmembrane helix</keyword>
<evidence type="ECO:0000256" key="6">
    <source>
        <dbReference type="ARBA" id="ARBA00023136"/>
    </source>
</evidence>
<reference evidence="7 8" key="1">
    <citation type="journal article" date="2018" name="Nat. Genet.">
        <title>The Rosa genome provides new insights in the design of modern roses.</title>
        <authorList>
            <person name="Bendahmane M."/>
        </authorList>
    </citation>
    <scope>NUCLEOTIDE SEQUENCE [LARGE SCALE GENOMIC DNA]</scope>
    <source>
        <strain evidence="8">cv. Old Blush</strain>
    </source>
</reference>
<evidence type="ECO:0000256" key="1">
    <source>
        <dbReference type="ARBA" id="ARBA00004167"/>
    </source>
</evidence>
<comment type="subcellular location">
    <subcellularLocation>
        <location evidence="1">Membrane</location>
        <topology evidence="1">Single-pass membrane protein</topology>
    </subcellularLocation>
</comment>
<accession>A0A2P6R116</accession>
<dbReference type="InterPro" id="IPR050193">
    <property type="entry name" value="Cytochrome_P450_71"/>
</dbReference>
<evidence type="ECO:0000256" key="2">
    <source>
        <dbReference type="ARBA" id="ARBA00010617"/>
    </source>
</evidence>
<dbReference type="Gramene" id="PRQ40127">
    <property type="protein sequence ID" value="PRQ40127"/>
    <property type="gene ID" value="RchiOBHm_Chr4g0432701"/>
</dbReference>
<keyword evidence="6" id="KW-0472">Membrane</keyword>
<comment type="caution">
    <text evidence="7">The sequence shown here is derived from an EMBL/GenBank/DDBJ whole genome shotgun (WGS) entry which is preliminary data.</text>
</comment>
<dbReference type="Gene3D" id="1.10.630.10">
    <property type="entry name" value="Cytochrome P450"/>
    <property type="match status" value="1"/>
</dbReference>
<keyword evidence="7" id="KW-0503">Monooxygenase</keyword>
<gene>
    <name evidence="7" type="ORF">RchiOBHm_Chr4g0432701</name>
</gene>
<organism evidence="7 8">
    <name type="scientific">Rosa chinensis</name>
    <name type="common">China rose</name>
    <dbReference type="NCBI Taxonomy" id="74649"/>
    <lineage>
        <taxon>Eukaryota</taxon>
        <taxon>Viridiplantae</taxon>
        <taxon>Streptophyta</taxon>
        <taxon>Embryophyta</taxon>
        <taxon>Tracheophyta</taxon>
        <taxon>Spermatophyta</taxon>
        <taxon>Magnoliopsida</taxon>
        <taxon>eudicotyledons</taxon>
        <taxon>Gunneridae</taxon>
        <taxon>Pentapetalae</taxon>
        <taxon>rosids</taxon>
        <taxon>fabids</taxon>
        <taxon>Rosales</taxon>
        <taxon>Rosaceae</taxon>
        <taxon>Rosoideae</taxon>
        <taxon>Rosoideae incertae sedis</taxon>
        <taxon>Rosa</taxon>
    </lineage>
</organism>
<proteinExistence type="inferred from homology"/>
<sequence>MCPGIYMGTTTVELGLANMLYCFDWKLSEGMKEEDINMEETTGSFSITVSKNTSLDLVPLKVFFFL</sequence>
<keyword evidence="5 7" id="KW-0560">Oxidoreductase</keyword>
<dbReference type="GO" id="GO:0020037">
    <property type="term" value="F:heme binding"/>
    <property type="evidence" value="ECO:0007669"/>
    <property type="project" value="InterPro"/>
</dbReference>
<dbReference type="GO" id="GO:0005506">
    <property type="term" value="F:iron ion binding"/>
    <property type="evidence" value="ECO:0007669"/>
    <property type="project" value="InterPro"/>
</dbReference>
<evidence type="ECO:0000256" key="3">
    <source>
        <dbReference type="ARBA" id="ARBA00022692"/>
    </source>
</evidence>
<comment type="similarity">
    <text evidence="2">Belongs to the cytochrome P450 family.</text>
</comment>
<dbReference type="GO" id="GO:0016020">
    <property type="term" value="C:membrane"/>
    <property type="evidence" value="ECO:0007669"/>
    <property type="project" value="UniProtKB-SubCell"/>
</dbReference>
<dbReference type="SUPFAM" id="SSF48264">
    <property type="entry name" value="Cytochrome P450"/>
    <property type="match status" value="1"/>
</dbReference>
<keyword evidence="3" id="KW-0812">Transmembrane</keyword>
<dbReference type="PANTHER" id="PTHR47956:SF17">
    <property type="entry name" value="CYTOCHROME P450 71B36-LIKE"/>
    <property type="match status" value="1"/>
</dbReference>
<dbReference type="AlphaFoldDB" id="A0A2P6R116"/>
<dbReference type="Proteomes" id="UP000238479">
    <property type="component" value="Chromosome 4"/>
</dbReference>
<evidence type="ECO:0000256" key="4">
    <source>
        <dbReference type="ARBA" id="ARBA00022989"/>
    </source>
</evidence>